<dbReference type="Proteomes" id="UP000324800">
    <property type="component" value="Unassembled WGS sequence"/>
</dbReference>
<evidence type="ECO:0000256" key="1">
    <source>
        <dbReference type="SAM" id="MobiDB-lite"/>
    </source>
</evidence>
<protein>
    <submittedName>
        <fullName evidence="2">Uncharacterized protein</fullName>
    </submittedName>
</protein>
<feature type="compositionally biased region" description="Basic and acidic residues" evidence="1">
    <location>
        <begin position="157"/>
        <end position="170"/>
    </location>
</feature>
<accession>A0A5J4WMZ3</accession>
<evidence type="ECO:0000313" key="3">
    <source>
        <dbReference type="Proteomes" id="UP000324800"/>
    </source>
</evidence>
<reference evidence="2 3" key="1">
    <citation type="submission" date="2019-03" db="EMBL/GenBank/DDBJ databases">
        <title>Single cell metagenomics reveals metabolic interactions within the superorganism composed of flagellate Streblomastix strix and complex community of Bacteroidetes bacteria on its surface.</title>
        <authorList>
            <person name="Treitli S.C."/>
            <person name="Kolisko M."/>
            <person name="Husnik F."/>
            <person name="Keeling P."/>
            <person name="Hampl V."/>
        </authorList>
    </citation>
    <scope>NUCLEOTIDE SEQUENCE [LARGE SCALE GENOMIC DNA]</scope>
    <source>
        <strain evidence="2">ST1C</strain>
    </source>
</reference>
<name>A0A5J4WMZ3_9EUKA</name>
<comment type="caution">
    <text evidence="2">The sequence shown here is derived from an EMBL/GenBank/DDBJ whole genome shotgun (WGS) entry which is preliminary data.</text>
</comment>
<organism evidence="2 3">
    <name type="scientific">Streblomastix strix</name>
    <dbReference type="NCBI Taxonomy" id="222440"/>
    <lineage>
        <taxon>Eukaryota</taxon>
        <taxon>Metamonada</taxon>
        <taxon>Preaxostyla</taxon>
        <taxon>Oxymonadida</taxon>
        <taxon>Streblomastigidae</taxon>
        <taxon>Streblomastix</taxon>
    </lineage>
</organism>
<gene>
    <name evidence="2" type="ORF">EZS28_008129</name>
</gene>
<evidence type="ECO:0000313" key="2">
    <source>
        <dbReference type="EMBL" id="KAA6396344.1"/>
    </source>
</evidence>
<proteinExistence type="predicted"/>
<sequence length="202" mass="24326">MAKPEDAKFSTLRQYTLLRYQYQKKYQTRSEVRLTKFCRASKNQRYTTSDQVKEYLHIFKRGHTYGVHIYLRKATQRTRMQQELGITNLLFGIQQLGHGRVKTKRFRQLTPSAFWKQIMRPMLNQNENQALEQNQETQVERSQAPDRGPNNMPSWNKAHEDNPHKNKEQQDLMQQGMQRDLKQFFSILHQTLNQKHLKYQIQ</sequence>
<dbReference type="EMBL" id="SNRW01001449">
    <property type="protein sequence ID" value="KAA6396344.1"/>
    <property type="molecule type" value="Genomic_DNA"/>
</dbReference>
<dbReference type="AlphaFoldDB" id="A0A5J4WMZ3"/>
<feature type="region of interest" description="Disordered" evidence="1">
    <location>
        <begin position="130"/>
        <end position="172"/>
    </location>
</feature>